<dbReference type="EMBL" id="BAAAFO010000002">
    <property type="protein sequence ID" value="GAA0248765.1"/>
    <property type="molecule type" value="Genomic_DNA"/>
</dbReference>
<keyword evidence="1" id="KW-1133">Transmembrane helix</keyword>
<evidence type="ECO:0000313" key="2">
    <source>
        <dbReference type="EMBL" id="GAA0248765.1"/>
    </source>
</evidence>
<name>A0ABN0UFN7_9GAMM</name>
<gene>
    <name evidence="2" type="ORF">GCM10009126_12800</name>
</gene>
<evidence type="ECO:0000256" key="1">
    <source>
        <dbReference type="SAM" id="Phobius"/>
    </source>
</evidence>
<accession>A0ABN0UFN7</accession>
<keyword evidence="1" id="KW-0812">Transmembrane</keyword>
<keyword evidence="3" id="KW-1185">Reference proteome</keyword>
<sequence>MWWSSGAGVLASLLGIVGPFAAWALASKRPYARAVYLGFLALAFVAPCPFFGMLAYVLPGLLVVGVGAFYMYKWQSVQVYFAPNQSSKRTRVPRAA</sequence>
<organism evidence="2 3">
    <name type="scientific">Rhodanobacter caeni</name>
    <dbReference type="NCBI Taxonomy" id="657654"/>
    <lineage>
        <taxon>Bacteria</taxon>
        <taxon>Pseudomonadati</taxon>
        <taxon>Pseudomonadota</taxon>
        <taxon>Gammaproteobacteria</taxon>
        <taxon>Lysobacterales</taxon>
        <taxon>Rhodanobacteraceae</taxon>
        <taxon>Rhodanobacter</taxon>
    </lineage>
</organism>
<protein>
    <submittedName>
        <fullName evidence="2">Uncharacterized protein</fullName>
    </submittedName>
</protein>
<keyword evidence="1" id="KW-0472">Membrane</keyword>
<evidence type="ECO:0000313" key="3">
    <source>
        <dbReference type="Proteomes" id="UP001500657"/>
    </source>
</evidence>
<reference evidence="2 3" key="1">
    <citation type="journal article" date="2019" name="Int. J. Syst. Evol. Microbiol.">
        <title>The Global Catalogue of Microorganisms (GCM) 10K type strain sequencing project: providing services to taxonomists for standard genome sequencing and annotation.</title>
        <authorList>
            <consortium name="The Broad Institute Genomics Platform"/>
            <consortium name="The Broad Institute Genome Sequencing Center for Infectious Disease"/>
            <person name="Wu L."/>
            <person name="Ma J."/>
        </authorList>
    </citation>
    <scope>NUCLEOTIDE SEQUENCE [LARGE SCALE GENOMIC DNA]</scope>
    <source>
        <strain evidence="2 3">JCM 16242</strain>
    </source>
</reference>
<dbReference type="Proteomes" id="UP001500657">
    <property type="component" value="Unassembled WGS sequence"/>
</dbReference>
<comment type="caution">
    <text evidence="2">The sequence shown here is derived from an EMBL/GenBank/DDBJ whole genome shotgun (WGS) entry which is preliminary data.</text>
</comment>
<proteinExistence type="predicted"/>
<feature type="transmembrane region" description="Helical" evidence="1">
    <location>
        <begin position="50"/>
        <end position="72"/>
    </location>
</feature>